<organism evidence="2 3">
    <name type="scientific">Russula ochroleuca</name>
    <dbReference type="NCBI Taxonomy" id="152965"/>
    <lineage>
        <taxon>Eukaryota</taxon>
        <taxon>Fungi</taxon>
        <taxon>Dikarya</taxon>
        <taxon>Basidiomycota</taxon>
        <taxon>Agaricomycotina</taxon>
        <taxon>Agaricomycetes</taxon>
        <taxon>Russulales</taxon>
        <taxon>Russulaceae</taxon>
        <taxon>Russula</taxon>
    </lineage>
</organism>
<reference evidence="2" key="1">
    <citation type="submission" date="2019-10" db="EMBL/GenBank/DDBJ databases">
        <authorList>
            <consortium name="DOE Joint Genome Institute"/>
            <person name="Kuo A."/>
            <person name="Miyauchi S."/>
            <person name="Kiss E."/>
            <person name="Drula E."/>
            <person name="Kohler A."/>
            <person name="Sanchez-Garcia M."/>
            <person name="Andreopoulos B."/>
            <person name="Barry K.W."/>
            <person name="Bonito G."/>
            <person name="Buee M."/>
            <person name="Carver A."/>
            <person name="Chen C."/>
            <person name="Cichocki N."/>
            <person name="Clum A."/>
            <person name="Culley D."/>
            <person name="Crous P.W."/>
            <person name="Fauchery L."/>
            <person name="Girlanda M."/>
            <person name="Hayes R."/>
            <person name="Keri Z."/>
            <person name="LaButti K."/>
            <person name="Lipzen A."/>
            <person name="Lombard V."/>
            <person name="Magnuson J."/>
            <person name="Maillard F."/>
            <person name="Morin E."/>
            <person name="Murat C."/>
            <person name="Nolan M."/>
            <person name="Ohm R."/>
            <person name="Pangilinan J."/>
            <person name="Pereira M."/>
            <person name="Perotto S."/>
            <person name="Peter M."/>
            <person name="Riley R."/>
            <person name="Sitrit Y."/>
            <person name="Stielow B."/>
            <person name="Szollosi G."/>
            <person name="Zifcakova L."/>
            <person name="Stursova M."/>
            <person name="Spatafora J.W."/>
            <person name="Tedersoo L."/>
            <person name="Vaario L.-M."/>
            <person name="Yamada A."/>
            <person name="Yan M."/>
            <person name="Wang P."/>
            <person name="Xu J."/>
            <person name="Bruns T."/>
            <person name="Baldrian P."/>
            <person name="Vilgalys R."/>
            <person name="Henrissat B."/>
            <person name="Grigoriev I.V."/>
            <person name="Hibbett D."/>
            <person name="Nagy L.G."/>
            <person name="Martin F.M."/>
        </authorList>
    </citation>
    <scope>NUCLEOTIDE SEQUENCE</scope>
    <source>
        <strain evidence="2">Prilba</strain>
    </source>
</reference>
<feature type="compositionally biased region" description="Polar residues" evidence="1">
    <location>
        <begin position="173"/>
        <end position="182"/>
    </location>
</feature>
<protein>
    <submittedName>
        <fullName evidence="2">Uncharacterized protein</fullName>
    </submittedName>
</protein>
<dbReference type="Proteomes" id="UP000759537">
    <property type="component" value="Unassembled WGS sequence"/>
</dbReference>
<accession>A0A9P5N299</accession>
<evidence type="ECO:0000256" key="1">
    <source>
        <dbReference type="SAM" id="MobiDB-lite"/>
    </source>
</evidence>
<sequence>MASTITFPSTEPRSQLGKSDSSIVARHAMAIDVCNLVYGHSDPLSWDSLSSLYEADAGIYENPVITATSRDSIGDIHSLSQYLSELDAPKPTSLLRNLLGLARITAERESWFQISRMWTEVDDVCENESFDGHRRCIVEHTLNILLLPGLHAERYLGHMNAAHPYALTSDAQRNTPSRSLHVSFSGGSGPQQPPLPTLTVPGIGVALPSPFHLQLHVFTRLSFNEQGRIIHHRDVWDMKDLVGLVPGGMLSQWVASRLAARVLSAVSRLGAWVSDEKRGELVGSRRKHGGSQ</sequence>
<proteinExistence type="predicted"/>
<gene>
    <name evidence="2" type="ORF">DFH94DRAFT_662031</name>
</gene>
<comment type="caution">
    <text evidence="2">The sequence shown here is derived from an EMBL/GenBank/DDBJ whole genome shotgun (WGS) entry which is preliminary data.</text>
</comment>
<keyword evidence="3" id="KW-1185">Reference proteome</keyword>
<reference evidence="2" key="2">
    <citation type="journal article" date="2020" name="Nat. Commun.">
        <title>Large-scale genome sequencing of mycorrhizal fungi provides insights into the early evolution of symbiotic traits.</title>
        <authorList>
            <person name="Miyauchi S."/>
            <person name="Kiss E."/>
            <person name="Kuo A."/>
            <person name="Drula E."/>
            <person name="Kohler A."/>
            <person name="Sanchez-Garcia M."/>
            <person name="Morin E."/>
            <person name="Andreopoulos B."/>
            <person name="Barry K.W."/>
            <person name="Bonito G."/>
            <person name="Buee M."/>
            <person name="Carver A."/>
            <person name="Chen C."/>
            <person name="Cichocki N."/>
            <person name="Clum A."/>
            <person name="Culley D."/>
            <person name="Crous P.W."/>
            <person name="Fauchery L."/>
            <person name="Girlanda M."/>
            <person name="Hayes R.D."/>
            <person name="Keri Z."/>
            <person name="LaButti K."/>
            <person name="Lipzen A."/>
            <person name="Lombard V."/>
            <person name="Magnuson J."/>
            <person name="Maillard F."/>
            <person name="Murat C."/>
            <person name="Nolan M."/>
            <person name="Ohm R.A."/>
            <person name="Pangilinan J."/>
            <person name="Pereira M.F."/>
            <person name="Perotto S."/>
            <person name="Peter M."/>
            <person name="Pfister S."/>
            <person name="Riley R."/>
            <person name="Sitrit Y."/>
            <person name="Stielow J.B."/>
            <person name="Szollosi G."/>
            <person name="Zifcakova L."/>
            <person name="Stursova M."/>
            <person name="Spatafora J.W."/>
            <person name="Tedersoo L."/>
            <person name="Vaario L.M."/>
            <person name="Yamada A."/>
            <person name="Yan M."/>
            <person name="Wang P."/>
            <person name="Xu J."/>
            <person name="Bruns T."/>
            <person name="Baldrian P."/>
            <person name="Vilgalys R."/>
            <person name="Dunand C."/>
            <person name="Henrissat B."/>
            <person name="Grigoriev I.V."/>
            <person name="Hibbett D."/>
            <person name="Nagy L.G."/>
            <person name="Martin F.M."/>
        </authorList>
    </citation>
    <scope>NUCLEOTIDE SEQUENCE</scope>
    <source>
        <strain evidence="2">Prilba</strain>
    </source>
</reference>
<evidence type="ECO:0000313" key="2">
    <source>
        <dbReference type="EMBL" id="KAF8484657.1"/>
    </source>
</evidence>
<evidence type="ECO:0000313" key="3">
    <source>
        <dbReference type="Proteomes" id="UP000759537"/>
    </source>
</evidence>
<feature type="region of interest" description="Disordered" evidence="1">
    <location>
        <begin position="173"/>
        <end position="194"/>
    </location>
</feature>
<dbReference type="AlphaFoldDB" id="A0A9P5N299"/>
<name>A0A9P5N299_9AGAM</name>
<dbReference type="OrthoDB" id="9995831at2759"/>
<dbReference type="EMBL" id="WHVB01000003">
    <property type="protein sequence ID" value="KAF8484657.1"/>
    <property type="molecule type" value="Genomic_DNA"/>
</dbReference>